<accession>A0A8H4IIG0</accession>
<dbReference type="Proteomes" id="UP000572817">
    <property type="component" value="Unassembled WGS sequence"/>
</dbReference>
<organism evidence="2 3">
    <name type="scientific">Botryosphaeria dothidea</name>
    <dbReference type="NCBI Taxonomy" id="55169"/>
    <lineage>
        <taxon>Eukaryota</taxon>
        <taxon>Fungi</taxon>
        <taxon>Dikarya</taxon>
        <taxon>Ascomycota</taxon>
        <taxon>Pezizomycotina</taxon>
        <taxon>Dothideomycetes</taxon>
        <taxon>Dothideomycetes incertae sedis</taxon>
        <taxon>Botryosphaeriales</taxon>
        <taxon>Botryosphaeriaceae</taxon>
        <taxon>Botryosphaeria</taxon>
    </lineage>
</organism>
<dbReference type="AlphaFoldDB" id="A0A8H4IIG0"/>
<comment type="caution">
    <text evidence="2">The sequence shown here is derived from an EMBL/GenBank/DDBJ whole genome shotgun (WGS) entry which is preliminary data.</text>
</comment>
<evidence type="ECO:0000313" key="3">
    <source>
        <dbReference type="Proteomes" id="UP000572817"/>
    </source>
</evidence>
<protein>
    <submittedName>
        <fullName evidence="2">Uncharacterized protein</fullName>
    </submittedName>
</protein>
<dbReference type="EMBL" id="WWBZ02000073">
    <property type="protein sequence ID" value="KAF4301910.1"/>
    <property type="molecule type" value="Genomic_DNA"/>
</dbReference>
<keyword evidence="3" id="KW-1185">Reference proteome</keyword>
<evidence type="ECO:0000256" key="1">
    <source>
        <dbReference type="SAM" id="MobiDB-lite"/>
    </source>
</evidence>
<gene>
    <name evidence="2" type="ORF">GTA08_BOTSDO09597</name>
</gene>
<feature type="compositionally biased region" description="Basic and acidic residues" evidence="1">
    <location>
        <begin position="63"/>
        <end position="76"/>
    </location>
</feature>
<name>A0A8H4IIG0_9PEZI</name>
<proteinExistence type="predicted"/>
<evidence type="ECO:0000313" key="2">
    <source>
        <dbReference type="EMBL" id="KAF4301910.1"/>
    </source>
</evidence>
<feature type="compositionally biased region" description="Low complexity" evidence="1">
    <location>
        <begin position="33"/>
        <end position="47"/>
    </location>
</feature>
<feature type="region of interest" description="Disordered" evidence="1">
    <location>
        <begin position="32"/>
        <end position="88"/>
    </location>
</feature>
<sequence>MSASSRRSSRTFAPNKRVVELCPLWLNHHHLRPGSGSSSVSNQQRSTTNHRRRGVHASTPGTRAERTNLPHAAEKSRSRRPLAPPFQADDRESIFKAWPGWIVHPPSACFDVPHRSRSCRRRTQPVGALATGKGAIRGMAAPALTTAWTALRGASRRNQESDQR</sequence>
<reference evidence="2" key="1">
    <citation type="submission" date="2020-04" db="EMBL/GenBank/DDBJ databases">
        <title>Genome Assembly and Annotation of Botryosphaeria dothidea sdau 11-99, a Latent Pathogen of Apple Fruit Ring Rot in China.</title>
        <authorList>
            <person name="Yu C."/>
            <person name="Diao Y."/>
            <person name="Lu Q."/>
            <person name="Zhao J."/>
            <person name="Cui S."/>
            <person name="Peng C."/>
            <person name="He B."/>
            <person name="Liu H."/>
        </authorList>
    </citation>
    <scope>NUCLEOTIDE SEQUENCE [LARGE SCALE GENOMIC DNA]</scope>
    <source>
        <strain evidence="2">Sdau11-99</strain>
    </source>
</reference>